<dbReference type="AlphaFoldDB" id="K3W496"/>
<dbReference type="Gene3D" id="3.40.47.10">
    <property type="match status" value="1"/>
</dbReference>
<dbReference type="GO" id="GO:0003985">
    <property type="term" value="F:acetyl-CoA C-acetyltransferase activity"/>
    <property type="evidence" value="ECO:0007669"/>
    <property type="project" value="UniProtKB-EC"/>
</dbReference>
<dbReference type="Pfam" id="PF02803">
    <property type="entry name" value="Thiolase_C"/>
    <property type="match status" value="1"/>
</dbReference>
<dbReference type="KEGG" id="sesp:BN6_02190"/>
<dbReference type="HOGENOM" id="CLU_031026_2_2_11"/>
<keyword evidence="3 7" id="KW-0808">Transferase</keyword>
<protein>
    <recommendedName>
        <fullName evidence="5">Probable acetyl-CoA acetyltransferase</fullName>
        <ecNumber evidence="2">2.3.1.9</ecNumber>
    </recommendedName>
</protein>
<dbReference type="Proteomes" id="UP000006281">
    <property type="component" value="Chromosome"/>
</dbReference>
<feature type="active site" description="Proton acceptor" evidence="6">
    <location>
        <position position="409"/>
    </location>
</feature>
<dbReference type="PANTHER" id="PTHR18919:SF107">
    <property type="entry name" value="ACETYL-COA ACETYLTRANSFERASE, CYTOSOLIC"/>
    <property type="match status" value="1"/>
</dbReference>
<dbReference type="Pfam" id="PF00108">
    <property type="entry name" value="Thiolase_N"/>
    <property type="match status" value="1"/>
</dbReference>
<dbReference type="STRING" id="1179773.BN6_02190"/>
<dbReference type="PANTHER" id="PTHR18919">
    <property type="entry name" value="ACETYL-COA C-ACYLTRANSFERASE"/>
    <property type="match status" value="1"/>
</dbReference>
<feature type="domain" description="Thiolase N-terminal" evidence="9">
    <location>
        <begin position="35"/>
        <end position="291"/>
    </location>
</feature>
<evidence type="ECO:0000256" key="6">
    <source>
        <dbReference type="PIRSR" id="PIRSR000429-1"/>
    </source>
</evidence>
<reference evidence="11 12" key="1">
    <citation type="journal article" date="2012" name="BMC Genomics">
        <title>Complete genome sequence of Saccharothrix espanaensis DSM 44229T and comparison to the other completely sequenced Pseudonocardiaceae.</title>
        <authorList>
            <person name="Strobel T."/>
            <person name="Al-Dilaimi A."/>
            <person name="Blom J."/>
            <person name="Gessner A."/>
            <person name="Kalinowski J."/>
            <person name="Luzhetska M."/>
            <person name="Puhler A."/>
            <person name="Szczepanowski R."/>
            <person name="Bechthold A."/>
            <person name="Ruckert C."/>
        </authorList>
    </citation>
    <scope>NUCLEOTIDE SEQUENCE [LARGE SCALE GENOMIC DNA]</scope>
    <source>
        <strain evidence="12">ATCC 51144 / DSM 44229 / JCM 9112 / NBRC 15066 / NRRL 15764</strain>
    </source>
</reference>
<evidence type="ECO:0000256" key="5">
    <source>
        <dbReference type="ARBA" id="ARBA00040529"/>
    </source>
</evidence>
<feature type="active site" description="Proton acceptor" evidence="6">
    <location>
        <position position="379"/>
    </location>
</feature>
<feature type="region of interest" description="Disordered" evidence="8">
    <location>
        <begin position="1"/>
        <end position="26"/>
    </location>
</feature>
<evidence type="ECO:0000256" key="7">
    <source>
        <dbReference type="RuleBase" id="RU003557"/>
    </source>
</evidence>
<comment type="similarity">
    <text evidence="1 7">Belongs to the thiolase-like superfamily. Thiolase family.</text>
</comment>
<dbReference type="InterPro" id="IPR020610">
    <property type="entry name" value="Thiolase_AS"/>
</dbReference>
<dbReference type="EMBL" id="HE804045">
    <property type="protein sequence ID" value="CCH27552.1"/>
    <property type="molecule type" value="Genomic_DNA"/>
</dbReference>
<evidence type="ECO:0000256" key="2">
    <source>
        <dbReference type="ARBA" id="ARBA00012705"/>
    </source>
</evidence>
<keyword evidence="4 7" id="KW-0012">Acyltransferase</keyword>
<evidence type="ECO:0000259" key="9">
    <source>
        <dbReference type="Pfam" id="PF00108"/>
    </source>
</evidence>
<dbReference type="CDD" id="cd00751">
    <property type="entry name" value="thiolase"/>
    <property type="match status" value="1"/>
</dbReference>
<feature type="domain" description="Thiolase C-terminal" evidence="10">
    <location>
        <begin position="300"/>
        <end position="421"/>
    </location>
</feature>
<dbReference type="NCBIfam" id="TIGR01930">
    <property type="entry name" value="AcCoA-C-Actrans"/>
    <property type="match status" value="1"/>
</dbReference>
<dbReference type="PIRSF" id="PIRSF000429">
    <property type="entry name" value="Ac-CoA_Ac_transf"/>
    <property type="match status" value="1"/>
</dbReference>
<dbReference type="EC" id="2.3.1.9" evidence="2"/>
<evidence type="ECO:0000256" key="8">
    <source>
        <dbReference type="SAM" id="MobiDB-lite"/>
    </source>
</evidence>
<dbReference type="InterPro" id="IPR002155">
    <property type="entry name" value="Thiolase"/>
</dbReference>
<evidence type="ECO:0000256" key="4">
    <source>
        <dbReference type="ARBA" id="ARBA00023315"/>
    </source>
</evidence>
<dbReference type="eggNOG" id="COG0183">
    <property type="taxonomic scope" value="Bacteria"/>
</dbReference>
<dbReference type="PATRIC" id="fig|1179773.3.peg.222"/>
<gene>
    <name evidence="11" type="ordered locus">BN6_02190</name>
</gene>
<evidence type="ECO:0000256" key="3">
    <source>
        <dbReference type="ARBA" id="ARBA00022679"/>
    </source>
</evidence>
<dbReference type="SUPFAM" id="SSF53901">
    <property type="entry name" value="Thiolase-like"/>
    <property type="match status" value="2"/>
</dbReference>
<dbReference type="BioCyc" id="SESP1179773:BN6_RS01075-MONOMER"/>
<dbReference type="InterPro" id="IPR016039">
    <property type="entry name" value="Thiolase-like"/>
</dbReference>
<evidence type="ECO:0000313" key="11">
    <source>
        <dbReference type="EMBL" id="CCH27552.1"/>
    </source>
</evidence>
<evidence type="ECO:0000259" key="10">
    <source>
        <dbReference type="Pfam" id="PF02803"/>
    </source>
</evidence>
<proteinExistence type="inferred from homology"/>
<dbReference type="InterPro" id="IPR020616">
    <property type="entry name" value="Thiolase_N"/>
</dbReference>
<name>K3W496_SACES</name>
<evidence type="ECO:0000256" key="1">
    <source>
        <dbReference type="ARBA" id="ARBA00010982"/>
    </source>
</evidence>
<organism evidence="11 12">
    <name type="scientific">Saccharothrix espanaensis (strain ATCC 51144 / DSM 44229 / JCM 9112 / NBRC 15066 / NRRL 15764)</name>
    <dbReference type="NCBI Taxonomy" id="1179773"/>
    <lineage>
        <taxon>Bacteria</taxon>
        <taxon>Bacillati</taxon>
        <taxon>Actinomycetota</taxon>
        <taxon>Actinomycetes</taxon>
        <taxon>Pseudonocardiales</taxon>
        <taxon>Pseudonocardiaceae</taxon>
        <taxon>Saccharothrix</taxon>
    </lineage>
</organism>
<sequence>MPATGYEFPTRFPSKRQGPATPSDAKMMPMHRPLILDAARTPFGRYRGGLSGVRVDDLAALPITELLRRHRVDPARVDDVLYGNTNGAGEENRNIGRMAALLAGLPPTVPGVAVNRLCASGGEAIVQAGRALAMGDADLLVAGGVEGMTRAPFVVPRAEKAFADRMESVSTALGWRLVNPRMRAEWTVPLGRAAEDVAVALGITRAQMDMYALRSHRRASAAWDAGVHEGFAFPVQLRDGSAVRRDESVRPETSLEKLGKLASAFSESGPVTAGNSSPINDGATAVLMGTEQVAADLGITPLGEVLGSAVTADEPHRFTLAPVTAIRKLLSRLQISGTDVNLWEINEAFAAMALSVLHHLPEVDREKVNVHGGAIAYGHPLGASMPRVVVDLCRHLRARGGGLGIAAACVGVGQGMAIAVRV</sequence>
<keyword evidence="12" id="KW-1185">Reference proteome</keyword>
<dbReference type="InterPro" id="IPR020617">
    <property type="entry name" value="Thiolase_C"/>
</dbReference>
<accession>K3W496</accession>
<evidence type="ECO:0000313" key="12">
    <source>
        <dbReference type="Proteomes" id="UP000006281"/>
    </source>
</evidence>
<feature type="active site" description="Acyl-thioester intermediate" evidence="6">
    <location>
        <position position="118"/>
    </location>
</feature>
<dbReference type="PROSITE" id="PS00099">
    <property type="entry name" value="THIOLASE_3"/>
    <property type="match status" value="1"/>
</dbReference>